<keyword evidence="7" id="KW-0325">Glycoprotein</keyword>
<dbReference type="GO" id="GO:0030328">
    <property type="term" value="P:prenylcysteine catabolic process"/>
    <property type="evidence" value="ECO:0007669"/>
    <property type="project" value="InterPro"/>
</dbReference>
<name>A0A6A6H9N7_VIRVR</name>
<dbReference type="InterPro" id="IPR036188">
    <property type="entry name" value="FAD/NAD-bd_sf"/>
</dbReference>
<dbReference type="PANTHER" id="PTHR15944:SF0">
    <property type="entry name" value="PRENYLCYSTEINE LYASE DOMAIN-CONTAINING PROTEIN"/>
    <property type="match status" value="1"/>
</dbReference>
<evidence type="ECO:0000256" key="1">
    <source>
        <dbReference type="ARBA" id="ARBA00001974"/>
    </source>
</evidence>
<dbReference type="GO" id="GO:0001735">
    <property type="term" value="F:prenylcysteine oxidase activity"/>
    <property type="evidence" value="ECO:0007669"/>
    <property type="project" value="InterPro"/>
</dbReference>
<comment type="cofactor">
    <cofactor evidence="1">
        <name>FAD</name>
        <dbReference type="ChEBI" id="CHEBI:57692"/>
    </cofactor>
</comment>
<evidence type="ECO:0000313" key="9">
    <source>
        <dbReference type="EMBL" id="KAF2234785.1"/>
    </source>
</evidence>
<keyword evidence="6" id="KW-0560">Oxidoreductase</keyword>
<keyword evidence="10" id="KW-1185">Reference proteome</keyword>
<dbReference type="PIRSF" id="PIRSF036292">
    <property type="entry name" value="Prenylcysteine_oxidase"/>
    <property type="match status" value="1"/>
</dbReference>
<evidence type="ECO:0000256" key="6">
    <source>
        <dbReference type="ARBA" id="ARBA00023002"/>
    </source>
</evidence>
<dbReference type="SUPFAM" id="SSF51905">
    <property type="entry name" value="FAD/NAD(P)-binding domain"/>
    <property type="match status" value="1"/>
</dbReference>
<dbReference type="EMBL" id="ML991796">
    <property type="protein sequence ID" value="KAF2234785.1"/>
    <property type="molecule type" value="Genomic_DNA"/>
</dbReference>
<gene>
    <name evidence="9" type="ORF">EV356DRAFT_523586</name>
</gene>
<evidence type="ECO:0000313" key="10">
    <source>
        <dbReference type="Proteomes" id="UP000800092"/>
    </source>
</evidence>
<dbReference type="Gene3D" id="3.50.50.60">
    <property type="entry name" value="FAD/NAD(P)-binding domain"/>
    <property type="match status" value="1"/>
</dbReference>
<sequence length="509" mass="56740">MASKEVAIIGAGAGGTSAAYFLKQYAAEAGTSVKITIFDRNPYIGGRSTTVDAWDNPAEPVELGASIFVQVNKNLVDAAKHFDLSTDGMSKGKTASSGPQLGIWNGEEFVITTSANSDWWNMAKILYRYGWAPIKTNRLMKEVVGRFLKMYEAPNFPWSSLSDILSELGLIKATGVTGEQYLKEKGVSDLFAREIIQASTRVNYAQNLPLIHGVETMVCMATDGAMSIEGGNWQIFDCMAHSASNDIQLDTNVTTLRKLPDEGYEVHWTRSGDTLDMTPSRKRYDSVVFAAPYQFSNIHLDVSVFKIPDRVSYVELHVTLFASPHALSPAAFGLKPSEAVPQIILTTLQPDEKPGANPHYDAKAGFFSISTLREAQNPNTNPPRTEYIYKIFSPKPAQSDFIAQILGLDPHNIKDEISKDHVTWIHRKVWNSYPYEYPRVTFEELRLDRNLWYTSGIEGFISTMETSSLMGMNIARLIVDEWLKEKTLAEETTRALDSLVQQKPLKAKL</sequence>
<dbReference type="InterPro" id="IPR010795">
    <property type="entry name" value="Prenylcys_lyase"/>
</dbReference>
<evidence type="ECO:0000256" key="4">
    <source>
        <dbReference type="ARBA" id="ARBA00022729"/>
    </source>
</evidence>
<dbReference type="AlphaFoldDB" id="A0A6A6H9N7"/>
<proteinExistence type="inferred from homology"/>
<evidence type="ECO:0000259" key="8">
    <source>
        <dbReference type="Pfam" id="PF07156"/>
    </source>
</evidence>
<dbReference type="Proteomes" id="UP000800092">
    <property type="component" value="Unassembled WGS sequence"/>
</dbReference>
<evidence type="ECO:0000256" key="3">
    <source>
        <dbReference type="ARBA" id="ARBA00022630"/>
    </source>
</evidence>
<evidence type="ECO:0000256" key="5">
    <source>
        <dbReference type="ARBA" id="ARBA00022827"/>
    </source>
</evidence>
<dbReference type="InterPro" id="IPR017046">
    <property type="entry name" value="Prenylcysteine_Oxase1"/>
</dbReference>
<dbReference type="PANTHER" id="PTHR15944">
    <property type="entry name" value="FARNESYLCYSTEINE LYASE"/>
    <property type="match status" value="1"/>
</dbReference>
<keyword evidence="3" id="KW-0285">Flavoprotein</keyword>
<organism evidence="9 10">
    <name type="scientific">Viridothelium virens</name>
    <name type="common">Speckled blister lichen</name>
    <name type="synonym">Trypethelium virens</name>
    <dbReference type="NCBI Taxonomy" id="1048519"/>
    <lineage>
        <taxon>Eukaryota</taxon>
        <taxon>Fungi</taxon>
        <taxon>Dikarya</taxon>
        <taxon>Ascomycota</taxon>
        <taxon>Pezizomycotina</taxon>
        <taxon>Dothideomycetes</taxon>
        <taxon>Dothideomycetes incertae sedis</taxon>
        <taxon>Trypetheliales</taxon>
        <taxon>Trypetheliaceae</taxon>
        <taxon>Viridothelium</taxon>
    </lineage>
</organism>
<evidence type="ECO:0000256" key="2">
    <source>
        <dbReference type="ARBA" id="ARBA00009967"/>
    </source>
</evidence>
<accession>A0A6A6H9N7</accession>
<evidence type="ECO:0000256" key="7">
    <source>
        <dbReference type="ARBA" id="ARBA00023180"/>
    </source>
</evidence>
<protein>
    <submittedName>
        <fullName evidence="9">Prenylcysteine oxidase</fullName>
    </submittedName>
</protein>
<dbReference type="Pfam" id="PF07156">
    <property type="entry name" value="Prenylcys_lyase"/>
    <property type="match status" value="1"/>
</dbReference>
<comment type="similarity">
    <text evidence="2">Belongs to the prenylcysteine oxidase family.</text>
</comment>
<keyword evidence="5" id="KW-0274">FAD</keyword>
<dbReference type="OrthoDB" id="437369at2759"/>
<feature type="domain" description="Prenylcysteine lyase" evidence="8">
    <location>
        <begin position="116"/>
        <end position="487"/>
    </location>
</feature>
<reference evidence="9" key="1">
    <citation type="journal article" date="2020" name="Stud. Mycol.">
        <title>101 Dothideomycetes genomes: a test case for predicting lifestyles and emergence of pathogens.</title>
        <authorList>
            <person name="Haridas S."/>
            <person name="Albert R."/>
            <person name="Binder M."/>
            <person name="Bloem J."/>
            <person name="Labutti K."/>
            <person name="Salamov A."/>
            <person name="Andreopoulos B."/>
            <person name="Baker S."/>
            <person name="Barry K."/>
            <person name="Bills G."/>
            <person name="Bluhm B."/>
            <person name="Cannon C."/>
            <person name="Castanera R."/>
            <person name="Culley D."/>
            <person name="Daum C."/>
            <person name="Ezra D."/>
            <person name="Gonzalez J."/>
            <person name="Henrissat B."/>
            <person name="Kuo A."/>
            <person name="Liang C."/>
            <person name="Lipzen A."/>
            <person name="Lutzoni F."/>
            <person name="Magnuson J."/>
            <person name="Mondo S."/>
            <person name="Nolan M."/>
            <person name="Ohm R."/>
            <person name="Pangilinan J."/>
            <person name="Park H.-J."/>
            <person name="Ramirez L."/>
            <person name="Alfaro M."/>
            <person name="Sun H."/>
            <person name="Tritt A."/>
            <person name="Yoshinaga Y."/>
            <person name="Zwiers L.-H."/>
            <person name="Turgeon B."/>
            <person name="Goodwin S."/>
            <person name="Spatafora J."/>
            <person name="Crous P."/>
            <person name="Grigoriev I."/>
        </authorList>
    </citation>
    <scope>NUCLEOTIDE SEQUENCE</scope>
    <source>
        <strain evidence="9">Tuck. ex Michener</strain>
    </source>
</reference>
<dbReference type="Pfam" id="PF13450">
    <property type="entry name" value="NAD_binding_8"/>
    <property type="match status" value="1"/>
</dbReference>
<dbReference type="GO" id="GO:0030327">
    <property type="term" value="P:prenylated protein catabolic process"/>
    <property type="evidence" value="ECO:0007669"/>
    <property type="project" value="TreeGrafter"/>
</dbReference>
<keyword evidence="4" id="KW-0732">Signal</keyword>